<protein>
    <submittedName>
        <fullName evidence="1">Uncharacterized protein</fullName>
    </submittedName>
</protein>
<organism evidence="1 2">
    <name type="scientific">Solea senegalensis</name>
    <name type="common">Senegalese sole</name>
    <dbReference type="NCBI Taxonomy" id="28829"/>
    <lineage>
        <taxon>Eukaryota</taxon>
        <taxon>Metazoa</taxon>
        <taxon>Chordata</taxon>
        <taxon>Craniata</taxon>
        <taxon>Vertebrata</taxon>
        <taxon>Euteleostomi</taxon>
        <taxon>Actinopterygii</taxon>
        <taxon>Neopterygii</taxon>
        <taxon>Teleostei</taxon>
        <taxon>Neoteleostei</taxon>
        <taxon>Acanthomorphata</taxon>
        <taxon>Carangaria</taxon>
        <taxon>Pleuronectiformes</taxon>
        <taxon>Pleuronectoidei</taxon>
        <taxon>Soleidae</taxon>
        <taxon>Solea</taxon>
    </lineage>
</organism>
<keyword evidence="2" id="KW-1185">Reference proteome</keyword>
<gene>
    <name evidence="1" type="ORF">JOB18_025000</name>
</gene>
<name>A0AAV6QWP2_SOLSE</name>
<dbReference type="Proteomes" id="UP000693946">
    <property type="component" value="Linkage Group LG3"/>
</dbReference>
<proteinExistence type="predicted"/>
<sequence length="149" mass="17365">MSLLNVINLACHQERLVNNSGLYQNVLRTVQKVTLQKVICMRDVAINQQHGARTWPQDVLRVVIIIIIINMSYLVRSNSPRTFMNREHDITLNLQQKTVLTFDEKLHGLMLIFAVMQKCQDFLITDVLKRNVDIYIVYHAFDTIPDNRS</sequence>
<evidence type="ECO:0000313" key="2">
    <source>
        <dbReference type="Proteomes" id="UP000693946"/>
    </source>
</evidence>
<comment type="caution">
    <text evidence="1">The sequence shown here is derived from an EMBL/GenBank/DDBJ whole genome shotgun (WGS) entry which is preliminary data.</text>
</comment>
<dbReference type="AlphaFoldDB" id="A0AAV6QWP2"/>
<dbReference type="EMBL" id="JAGKHQ010000015">
    <property type="protein sequence ID" value="KAG7496779.1"/>
    <property type="molecule type" value="Genomic_DNA"/>
</dbReference>
<evidence type="ECO:0000313" key="1">
    <source>
        <dbReference type="EMBL" id="KAG7496779.1"/>
    </source>
</evidence>
<reference evidence="1 2" key="1">
    <citation type="journal article" date="2021" name="Sci. Rep.">
        <title>Chromosome anchoring in Senegalese sole (Solea senegalensis) reveals sex-associated markers and genome rearrangements in flatfish.</title>
        <authorList>
            <person name="Guerrero-Cozar I."/>
            <person name="Gomez-Garrido J."/>
            <person name="Berbel C."/>
            <person name="Martinez-Blanch J.F."/>
            <person name="Alioto T."/>
            <person name="Claros M.G."/>
            <person name="Gagnaire P.A."/>
            <person name="Manchado M."/>
        </authorList>
    </citation>
    <scope>NUCLEOTIDE SEQUENCE [LARGE SCALE GENOMIC DNA]</scope>
    <source>
        <strain evidence="1">Sse05_10M</strain>
    </source>
</reference>
<accession>A0AAV6QWP2</accession>